<keyword evidence="2 12" id="KW-0639">Primosome</keyword>
<keyword evidence="3 12" id="KW-0235">DNA replication</keyword>
<evidence type="ECO:0000256" key="12">
    <source>
        <dbReference type="RuleBase" id="RU362085"/>
    </source>
</evidence>
<dbReference type="GO" id="GO:0016887">
    <property type="term" value="F:ATP hydrolysis activity"/>
    <property type="evidence" value="ECO:0007669"/>
    <property type="project" value="RHEA"/>
</dbReference>
<dbReference type="InterPro" id="IPR007693">
    <property type="entry name" value="DNA_helicase_DnaB-like_N"/>
</dbReference>
<dbReference type="GO" id="GO:0043139">
    <property type="term" value="F:5'-3' DNA helicase activity"/>
    <property type="evidence" value="ECO:0007669"/>
    <property type="project" value="UniProtKB-EC"/>
</dbReference>
<feature type="domain" description="SF4 helicase" evidence="14">
    <location>
        <begin position="199"/>
        <end position="472"/>
    </location>
</feature>
<evidence type="ECO:0000256" key="3">
    <source>
        <dbReference type="ARBA" id="ARBA00022705"/>
    </source>
</evidence>
<dbReference type="FunFam" id="3.40.50.300:FF:000076">
    <property type="entry name" value="Replicative DNA helicase"/>
    <property type="match status" value="1"/>
</dbReference>
<dbReference type="GO" id="GO:0006269">
    <property type="term" value="P:DNA replication, synthesis of primer"/>
    <property type="evidence" value="ECO:0007669"/>
    <property type="project" value="UniProtKB-UniRule"/>
</dbReference>
<evidence type="ECO:0000256" key="8">
    <source>
        <dbReference type="ARBA" id="ARBA00023125"/>
    </source>
</evidence>
<dbReference type="PROSITE" id="PS51199">
    <property type="entry name" value="SF4_HELICASE"/>
    <property type="match status" value="1"/>
</dbReference>
<keyword evidence="16" id="KW-1185">Reference proteome</keyword>
<evidence type="ECO:0000259" key="14">
    <source>
        <dbReference type="PROSITE" id="PS51199"/>
    </source>
</evidence>
<dbReference type="NCBIfam" id="NF004384">
    <property type="entry name" value="PRK05748.1"/>
    <property type="match status" value="1"/>
</dbReference>
<accession>A0A1G5UYG6</accession>
<comment type="function">
    <text evidence="12">The main replicative DNA helicase, it participates in initiation and elongation during chromosome replication. Travels ahead of the DNA replisome, separating dsDNA into templates for DNA synthesis. A processive ATP-dependent 5'-3' DNA helicase it has DNA-dependent ATPase activity.</text>
</comment>
<comment type="similarity">
    <text evidence="1 12">Belongs to the helicase family. DnaB subfamily.</text>
</comment>
<dbReference type="STRING" id="209880.SAMN02910343_00200"/>
<comment type="catalytic activity">
    <reaction evidence="10 12">
        <text>ATP + H2O = ADP + phosphate + H(+)</text>
        <dbReference type="Rhea" id="RHEA:13065"/>
        <dbReference type="ChEBI" id="CHEBI:15377"/>
        <dbReference type="ChEBI" id="CHEBI:15378"/>
        <dbReference type="ChEBI" id="CHEBI:30616"/>
        <dbReference type="ChEBI" id="CHEBI:43474"/>
        <dbReference type="ChEBI" id="CHEBI:456216"/>
        <dbReference type="EC" id="5.6.2.3"/>
    </reaction>
</comment>
<dbReference type="InterPro" id="IPR016136">
    <property type="entry name" value="DNA_helicase_N/primase_C"/>
</dbReference>
<dbReference type="InterPro" id="IPR027417">
    <property type="entry name" value="P-loop_NTPase"/>
</dbReference>
<dbReference type="PANTHER" id="PTHR30153:SF2">
    <property type="entry name" value="REPLICATIVE DNA HELICASE"/>
    <property type="match status" value="1"/>
</dbReference>
<evidence type="ECO:0000256" key="11">
    <source>
        <dbReference type="NCBIfam" id="TIGR00665"/>
    </source>
</evidence>
<dbReference type="AlphaFoldDB" id="A0A1G5UYG6"/>
<dbReference type="InterPro" id="IPR007692">
    <property type="entry name" value="DNA_helicase_DnaB"/>
</dbReference>
<dbReference type="SUPFAM" id="SSF52540">
    <property type="entry name" value="P-loop containing nucleoside triphosphate hydrolases"/>
    <property type="match status" value="1"/>
</dbReference>
<dbReference type="Gene3D" id="1.10.860.10">
    <property type="entry name" value="DNAb Helicase, Chain A"/>
    <property type="match status" value="1"/>
</dbReference>
<dbReference type="SUPFAM" id="SSF48024">
    <property type="entry name" value="N-terminal domain of DnaB helicase"/>
    <property type="match status" value="1"/>
</dbReference>
<evidence type="ECO:0000256" key="4">
    <source>
        <dbReference type="ARBA" id="ARBA00022741"/>
    </source>
</evidence>
<dbReference type="InterPro" id="IPR007694">
    <property type="entry name" value="DNA_helicase_DnaB-like_C"/>
</dbReference>
<gene>
    <name evidence="15" type="ORF">SAMN02910343_00200</name>
</gene>
<organism evidence="15 16">
    <name type="scientific">Allisonella histaminiformans</name>
    <dbReference type="NCBI Taxonomy" id="209880"/>
    <lineage>
        <taxon>Bacteria</taxon>
        <taxon>Bacillati</taxon>
        <taxon>Bacillota</taxon>
        <taxon>Negativicutes</taxon>
        <taxon>Veillonellales</taxon>
        <taxon>Veillonellaceae</taxon>
        <taxon>Allisonella</taxon>
    </lineage>
</organism>
<evidence type="ECO:0000256" key="6">
    <source>
        <dbReference type="ARBA" id="ARBA00022806"/>
    </source>
</evidence>
<keyword evidence="8 12" id="KW-0238">DNA-binding</keyword>
<dbReference type="CDD" id="cd00984">
    <property type="entry name" value="DnaB_C"/>
    <property type="match status" value="1"/>
</dbReference>
<dbReference type="GO" id="GO:0005829">
    <property type="term" value="C:cytosol"/>
    <property type="evidence" value="ECO:0007669"/>
    <property type="project" value="TreeGrafter"/>
</dbReference>
<sequence>MPQEETKKWNRRDDGRRNTSTDNMLVSRVPPQNLDAEQAVLGAMLLDKEAIVTAEDMLRSDDFYRDADGIIFEAILNLARNNKEADILTVTEELRRMGRLDDVGGVIYINSLAEKVFSTKSVGEHAKIVQEKSKLRHLIDAAGTIADNAYSERESVQDIVDDAERRILEVAKDERKSDFIPIGEAVQHALEEINEKFQNKQGVTGLSTGFAKLDAFTSGFQKGDFIIIAARPSMGKTAFVLNIAKNMSLSSDHKTVAFFSLEMSREQLVQRLLCSTALIDSQKLRTGRITSQEEWRNLAAAAGHLINAPLYIDDTPGISVSEVRSKARRLKAERGLDIIMIDYLQLMRGNSSRASENRQQEISEISRSLKSLARELNVPVIALSQLSRSVESRQDHRPMLSDLRESGSLEQDADMVGFLYREAYYNKEMQDDDEKNNATEVILAKNRNGPVGTIEMYFAGQFTLFYELTNQEEPEGM</sequence>
<feature type="region of interest" description="Disordered" evidence="13">
    <location>
        <begin position="1"/>
        <end position="23"/>
    </location>
</feature>
<dbReference type="Pfam" id="PF00772">
    <property type="entry name" value="DnaB"/>
    <property type="match status" value="1"/>
</dbReference>
<dbReference type="GO" id="GO:1990077">
    <property type="term" value="C:primosome complex"/>
    <property type="evidence" value="ECO:0007669"/>
    <property type="project" value="UniProtKB-UniRule"/>
</dbReference>
<protein>
    <recommendedName>
        <fullName evidence="11 12">Replicative DNA helicase</fullName>
        <ecNumber evidence="11 12">5.6.2.3</ecNumber>
    </recommendedName>
</protein>
<dbReference type="Proteomes" id="UP000199689">
    <property type="component" value="Unassembled WGS sequence"/>
</dbReference>
<evidence type="ECO:0000256" key="7">
    <source>
        <dbReference type="ARBA" id="ARBA00022840"/>
    </source>
</evidence>
<keyword evidence="6 12" id="KW-0347">Helicase</keyword>
<dbReference type="EC" id="5.6.2.3" evidence="11 12"/>
<evidence type="ECO:0000256" key="9">
    <source>
        <dbReference type="ARBA" id="ARBA00023235"/>
    </source>
</evidence>
<evidence type="ECO:0000256" key="13">
    <source>
        <dbReference type="SAM" id="MobiDB-lite"/>
    </source>
</evidence>
<dbReference type="GO" id="GO:0005524">
    <property type="term" value="F:ATP binding"/>
    <property type="evidence" value="ECO:0007669"/>
    <property type="project" value="UniProtKB-UniRule"/>
</dbReference>
<dbReference type="EMBL" id="FMXA01000003">
    <property type="protein sequence ID" value="SDA38057.1"/>
    <property type="molecule type" value="Genomic_DNA"/>
</dbReference>
<dbReference type="GO" id="GO:0042802">
    <property type="term" value="F:identical protein binding"/>
    <property type="evidence" value="ECO:0007669"/>
    <property type="project" value="UniProtKB-ARBA"/>
</dbReference>
<evidence type="ECO:0000256" key="10">
    <source>
        <dbReference type="ARBA" id="ARBA00048954"/>
    </source>
</evidence>
<evidence type="ECO:0000256" key="2">
    <source>
        <dbReference type="ARBA" id="ARBA00022515"/>
    </source>
</evidence>
<reference evidence="15 16" key="1">
    <citation type="submission" date="2016-10" db="EMBL/GenBank/DDBJ databases">
        <authorList>
            <person name="de Groot N.N."/>
        </authorList>
    </citation>
    <scope>NUCLEOTIDE SEQUENCE [LARGE SCALE GENOMIC DNA]</scope>
    <source>
        <strain evidence="15 16">DSM 15230</strain>
    </source>
</reference>
<dbReference type="NCBIfam" id="TIGR00665">
    <property type="entry name" value="DnaB"/>
    <property type="match status" value="1"/>
</dbReference>
<dbReference type="FunFam" id="1.10.860.10:FF:000001">
    <property type="entry name" value="Replicative DNA helicase"/>
    <property type="match status" value="1"/>
</dbReference>
<dbReference type="GO" id="GO:0003677">
    <property type="term" value="F:DNA binding"/>
    <property type="evidence" value="ECO:0007669"/>
    <property type="project" value="UniProtKB-UniRule"/>
</dbReference>
<keyword evidence="4 12" id="KW-0547">Nucleotide-binding</keyword>
<dbReference type="InterPro" id="IPR036185">
    <property type="entry name" value="DNA_heli_DnaB-like_N_sf"/>
</dbReference>
<keyword evidence="5 12" id="KW-0378">Hydrolase</keyword>
<evidence type="ECO:0000256" key="1">
    <source>
        <dbReference type="ARBA" id="ARBA00008428"/>
    </source>
</evidence>
<feature type="compositionally biased region" description="Basic and acidic residues" evidence="13">
    <location>
        <begin position="1"/>
        <end position="19"/>
    </location>
</feature>
<dbReference type="SMART" id="SM00382">
    <property type="entry name" value="AAA"/>
    <property type="match status" value="1"/>
</dbReference>
<dbReference type="Gene3D" id="3.40.50.300">
    <property type="entry name" value="P-loop containing nucleotide triphosphate hydrolases"/>
    <property type="match status" value="1"/>
</dbReference>
<keyword evidence="9" id="KW-0413">Isomerase</keyword>
<dbReference type="PANTHER" id="PTHR30153">
    <property type="entry name" value="REPLICATIVE DNA HELICASE DNAB"/>
    <property type="match status" value="1"/>
</dbReference>
<name>A0A1G5UYG6_9FIRM</name>
<evidence type="ECO:0000313" key="16">
    <source>
        <dbReference type="Proteomes" id="UP000199689"/>
    </source>
</evidence>
<dbReference type="InterPro" id="IPR003593">
    <property type="entry name" value="AAA+_ATPase"/>
</dbReference>
<dbReference type="Pfam" id="PF03796">
    <property type="entry name" value="DnaB_C"/>
    <property type="match status" value="1"/>
</dbReference>
<evidence type="ECO:0000256" key="5">
    <source>
        <dbReference type="ARBA" id="ARBA00022801"/>
    </source>
</evidence>
<keyword evidence="7 12" id="KW-0067">ATP-binding</keyword>
<evidence type="ECO:0000313" key="15">
    <source>
        <dbReference type="EMBL" id="SDA38057.1"/>
    </source>
</evidence>
<proteinExistence type="inferred from homology"/>